<comment type="caution">
    <text evidence="2">The sequence shown here is derived from an EMBL/GenBank/DDBJ whole genome shotgun (WGS) entry which is preliminary data.</text>
</comment>
<dbReference type="InterPro" id="IPR010839">
    <property type="entry name" value="AtuA_N"/>
</dbReference>
<gene>
    <name evidence="2" type="ORF">SCAR479_05459</name>
</gene>
<evidence type="ECO:0000313" key="3">
    <source>
        <dbReference type="Proteomes" id="UP001465668"/>
    </source>
</evidence>
<evidence type="ECO:0000313" key="2">
    <source>
        <dbReference type="EMBL" id="KAK9777776.1"/>
    </source>
</evidence>
<name>A0ABR2XVY1_9PEZI</name>
<dbReference type="EMBL" id="JARVKM010000019">
    <property type="protein sequence ID" value="KAK9777776.1"/>
    <property type="molecule type" value="Genomic_DNA"/>
</dbReference>
<reference evidence="2 3" key="1">
    <citation type="submission" date="2024-02" db="EMBL/GenBank/DDBJ databases">
        <title>First draft genome assembly of two strains of Seiridium cardinale.</title>
        <authorList>
            <person name="Emiliani G."/>
            <person name="Scali E."/>
        </authorList>
    </citation>
    <scope>NUCLEOTIDE SEQUENCE [LARGE SCALE GENOMIC DNA]</scope>
    <source>
        <strain evidence="2 3">BM-138-000479</strain>
    </source>
</reference>
<dbReference type="Pfam" id="PF07287">
    <property type="entry name" value="AtuA"/>
    <property type="match status" value="1"/>
</dbReference>
<dbReference type="PANTHER" id="PTHR47585">
    <property type="match status" value="1"/>
</dbReference>
<keyword evidence="3" id="KW-1185">Reference proteome</keyword>
<evidence type="ECO:0000259" key="1">
    <source>
        <dbReference type="Pfam" id="PF07287"/>
    </source>
</evidence>
<proteinExistence type="predicted"/>
<accession>A0ABR2XVY1</accession>
<feature type="domain" description="Acyclic terpene utilisation N-terminal" evidence="1">
    <location>
        <begin position="74"/>
        <end position="294"/>
    </location>
</feature>
<organism evidence="2 3">
    <name type="scientific">Seiridium cardinale</name>
    <dbReference type="NCBI Taxonomy" id="138064"/>
    <lineage>
        <taxon>Eukaryota</taxon>
        <taxon>Fungi</taxon>
        <taxon>Dikarya</taxon>
        <taxon>Ascomycota</taxon>
        <taxon>Pezizomycotina</taxon>
        <taxon>Sordariomycetes</taxon>
        <taxon>Xylariomycetidae</taxon>
        <taxon>Amphisphaeriales</taxon>
        <taxon>Sporocadaceae</taxon>
        <taxon>Seiridium</taxon>
    </lineage>
</organism>
<protein>
    <submittedName>
        <fullName evidence="2">DUF1446-domain-containing protein</fullName>
    </submittedName>
</protein>
<dbReference type="Proteomes" id="UP001465668">
    <property type="component" value="Unassembled WGS sequence"/>
</dbReference>
<dbReference type="PANTHER" id="PTHR47585:SF2">
    <property type="entry name" value="DUF1446 DOMAIN PROTEIN (AFU_ORTHOLOGUE AFUA_6G11420)"/>
    <property type="match status" value="1"/>
</dbReference>
<sequence>MPIRFLGSALFDMELFHSFRSALAEKARPEGDIKVVRALKDIQMAIDTEVSGYKKLRGGVWQVKLLPKNRTDVYDRKRALHDMAKNDDIDVITGDWMSECNMTLRGSDKRDRIAQNNMSSGSTVVSKGYEPYFLEEMDPAIPWLAKKSVKVAVNAGASDLHGLAEAVKELIKKHGVDLKIDVVDGDGATDAALELYRQGEPFFVLPANKPIKQWGSKPICAQCYLGGTGIAACFQGGAGIVLCGRVADASVTVGAAVWWHGWTRDNLEELAGALMIGHIIECSTYATGGYYSRIQGSGCP</sequence>